<proteinExistence type="predicted"/>
<evidence type="ECO:0000256" key="1">
    <source>
        <dbReference type="SAM" id="MobiDB-lite"/>
    </source>
</evidence>
<reference evidence="3 4" key="1">
    <citation type="submission" date="2023-09" db="EMBL/GenBank/DDBJ databases">
        <authorList>
            <person name="Rey-Velasco X."/>
        </authorList>
    </citation>
    <scope>NUCLEOTIDE SEQUENCE [LARGE SCALE GENOMIC DNA]</scope>
    <source>
        <strain evidence="3 4">W409</strain>
    </source>
</reference>
<keyword evidence="2" id="KW-0812">Transmembrane</keyword>
<sequence length="163" mass="18843">MNKIINIILSGLLWRKYKFFIISLILLVAFIFVVGQVHDDYLRYNELQENPTNIGLSFAVKWAIWALSIGVFLTCNHLFNKYKKQQKQIESEQSNSALKKIIRWKASLSSDSQSRSDKATSAERETKSVSKNKSTEDPFAAIRKKKKLRSYADVIIEQKPTKK</sequence>
<dbReference type="AlphaFoldDB" id="A0AAW8QWQ4"/>
<accession>A0AAW8QWQ4</accession>
<keyword evidence="2" id="KW-0472">Membrane</keyword>
<dbReference type="RefSeq" id="WP_311359770.1">
    <property type="nucleotide sequence ID" value="NZ_JAVRIE010000001.1"/>
</dbReference>
<evidence type="ECO:0000313" key="4">
    <source>
        <dbReference type="Proteomes" id="UP001249020"/>
    </source>
</evidence>
<keyword evidence="4" id="KW-1185">Reference proteome</keyword>
<feature type="transmembrane region" description="Helical" evidence="2">
    <location>
        <begin position="58"/>
        <end position="79"/>
    </location>
</feature>
<name>A0AAW8QWQ4_9ALTE</name>
<keyword evidence="2" id="KW-1133">Transmembrane helix</keyword>
<feature type="region of interest" description="Disordered" evidence="1">
    <location>
        <begin position="107"/>
        <end position="141"/>
    </location>
</feature>
<feature type="transmembrane region" description="Helical" evidence="2">
    <location>
        <begin position="20"/>
        <end position="38"/>
    </location>
</feature>
<dbReference type="EMBL" id="JAVRIE010000001">
    <property type="protein sequence ID" value="MDT0580954.1"/>
    <property type="molecule type" value="Genomic_DNA"/>
</dbReference>
<evidence type="ECO:0000256" key="2">
    <source>
        <dbReference type="SAM" id="Phobius"/>
    </source>
</evidence>
<protein>
    <submittedName>
        <fullName evidence="3">Uncharacterized protein</fullName>
    </submittedName>
</protein>
<gene>
    <name evidence="3" type="ORF">RM544_00210</name>
</gene>
<organism evidence="3 4">
    <name type="scientific">Brumicola blandensis</name>
    <dbReference type="NCBI Taxonomy" id="3075611"/>
    <lineage>
        <taxon>Bacteria</taxon>
        <taxon>Pseudomonadati</taxon>
        <taxon>Pseudomonadota</taxon>
        <taxon>Gammaproteobacteria</taxon>
        <taxon>Alteromonadales</taxon>
        <taxon>Alteromonadaceae</taxon>
        <taxon>Brumicola</taxon>
    </lineage>
</organism>
<dbReference type="Proteomes" id="UP001249020">
    <property type="component" value="Unassembled WGS sequence"/>
</dbReference>
<comment type="caution">
    <text evidence="3">The sequence shown here is derived from an EMBL/GenBank/DDBJ whole genome shotgun (WGS) entry which is preliminary data.</text>
</comment>
<evidence type="ECO:0000313" key="3">
    <source>
        <dbReference type="EMBL" id="MDT0580954.1"/>
    </source>
</evidence>
<feature type="compositionally biased region" description="Basic and acidic residues" evidence="1">
    <location>
        <begin position="114"/>
        <end position="136"/>
    </location>
</feature>